<dbReference type="EMBL" id="KV448251">
    <property type="protein sequence ID" value="OAX39398.1"/>
    <property type="molecule type" value="Genomic_DNA"/>
</dbReference>
<comment type="similarity">
    <text evidence="1">Belongs to the HAD-like hydrolase superfamily. S-2-haloalkanoic acid dehalogenase family.</text>
</comment>
<dbReference type="InterPro" id="IPR051540">
    <property type="entry name" value="S-2-haloacid_dehalogenase"/>
</dbReference>
<dbReference type="InterPro" id="IPR023214">
    <property type="entry name" value="HAD_sf"/>
</dbReference>
<evidence type="ECO:0000313" key="4">
    <source>
        <dbReference type="Proteomes" id="UP000092154"/>
    </source>
</evidence>
<dbReference type="PANTHER" id="PTHR43316:SF3">
    <property type="entry name" value="HALOACID DEHALOGENASE, TYPE II (AFU_ORTHOLOGUE AFUA_2G07750)-RELATED"/>
    <property type="match status" value="1"/>
</dbReference>
<dbReference type="SUPFAM" id="SSF56784">
    <property type="entry name" value="HAD-like"/>
    <property type="match status" value="1"/>
</dbReference>
<proteinExistence type="inferred from homology"/>
<dbReference type="PANTHER" id="PTHR43316">
    <property type="entry name" value="HYDROLASE, HALOACID DELAHOGENASE-RELATED"/>
    <property type="match status" value="1"/>
</dbReference>
<protein>
    <submittedName>
        <fullName evidence="3">Haloacid dehalogenase</fullName>
    </submittedName>
</protein>
<reference evidence="3 4" key="1">
    <citation type="submission" date="2016-06" db="EMBL/GenBank/DDBJ databases">
        <title>Comparative genomics of the ectomycorrhizal sister species Rhizopogon vinicolor and Rhizopogon vesiculosus (Basidiomycota: Boletales) reveals a divergence of the mating type B locus.</title>
        <authorList>
            <consortium name="DOE Joint Genome Institute"/>
            <person name="Mujic A.B."/>
            <person name="Kuo A."/>
            <person name="Tritt A."/>
            <person name="Lipzen A."/>
            <person name="Chen C."/>
            <person name="Johnson J."/>
            <person name="Sharma A."/>
            <person name="Barry K."/>
            <person name="Grigoriev I.V."/>
            <person name="Spatafora J.W."/>
        </authorList>
    </citation>
    <scope>NUCLEOTIDE SEQUENCE [LARGE SCALE GENOMIC DNA]</scope>
    <source>
        <strain evidence="3 4">AM-OR11-026</strain>
    </source>
</reference>
<dbReference type="Gene3D" id="3.40.50.1000">
    <property type="entry name" value="HAD superfamily/HAD-like"/>
    <property type="match status" value="1"/>
</dbReference>
<dbReference type="InterPro" id="IPR006328">
    <property type="entry name" value="2-HAD"/>
</dbReference>
<organism evidence="3 4">
    <name type="scientific">Rhizopogon vinicolor AM-OR11-026</name>
    <dbReference type="NCBI Taxonomy" id="1314800"/>
    <lineage>
        <taxon>Eukaryota</taxon>
        <taxon>Fungi</taxon>
        <taxon>Dikarya</taxon>
        <taxon>Basidiomycota</taxon>
        <taxon>Agaricomycotina</taxon>
        <taxon>Agaricomycetes</taxon>
        <taxon>Agaricomycetidae</taxon>
        <taxon>Boletales</taxon>
        <taxon>Suillineae</taxon>
        <taxon>Rhizopogonaceae</taxon>
        <taxon>Rhizopogon</taxon>
    </lineage>
</organism>
<keyword evidence="2" id="KW-0378">Hydrolase</keyword>
<evidence type="ECO:0000256" key="1">
    <source>
        <dbReference type="ARBA" id="ARBA00008106"/>
    </source>
</evidence>
<sequence>MMSTEDLDVLREIDACLFDVFGTVLNWHSTLTREIPRRSKGLLLEGSQDAIDFTEEWRAGYFAHVIRVVQGGEGTLHTDTMHREILDNMLIAPRWSHLADVWGESDREELTMIWHDLDVYEDTVPGLTELKSHVYILTLSNGNFKLLLDQAKKKGLPWDGIFSTEMFGTYKPNKHTYQSAAYHLSLPPHKIAMVAAHHTDLRAAASVGFKTVYVPRPTEDLPEVRKNMRSKKDGGEVDLVVKDFQELARLIGEARQSR</sequence>
<dbReference type="PRINTS" id="PR00413">
    <property type="entry name" value="HADHALOGNASE"/>
</dbReference>
<dbReference type="InterPro" id="IPR006439">
    <property type="entry name" value="HAD-SF_hydro_IA"/>
</dbReference>
<dbReference type="InterPro" id="IPR023198">
    <property type="entry name" value="PGP-like_dom2"/>
</dbReference>
<dbReference type="STRING" id="1314800.A0A1B7N3G6"/>
<dbReference type="NCBIfam" id="TIGR01428">
    <property type="entry name" value="HAD_type_II"/>
    <property type="match status" value="1"/>
</dbReference>
<evidence type="ECO:0000256" key="2">
    <source>
        <dbReference type="ARBA" id="ARBA00022801"/>
    </source>
</evidence>
<gene>
    <name evidence="3" type="ORF">K503DRAFT_865454</name>
</gene>
<dbReference type="Proteomes" id="UP000092154">
    <property type="component" value="Unassembled WGS sequence"/>
</dbReference>
<dbReference type="Gene3D" id="1.10.150.240">
    <property type="entry name" value="Putative phosphatase, domain 2"/>
    <property type="match status" value="1"/>
</dbReference>
<keyword evidence="4" id="KW-1185">Reference proteome</keyword>
<dbReference type="InterPro" id="IPR036412">
    <property type="entry name" value="HAD-like_sf"/>
</dbReference>
<dbReference type="OrthoDB" id="2363873at2759"/>
<dbReference type="Pfam" id="PF00702">
    <property type="entry name" value="Hydrolase"/>
    <property type="match status" value="1"/>
</dbReference>
<accession>A0A1B7N3G6</accession>
<dbReference type="GO" id="GO:0019120">
    <property type="term" value="F:hydrolase activity, acting on acid halide bonds, in C-halide compounds"/>
    <property type="evidence" value="ECO:0007669"/>
    <property type="project" value="InterPro"/>
</dbReference>
<dbReference type="GO" id="GO:0016791">
    <property type="term" value="F:phosphatase activity"/>
    <property type="evidence" value="ECO:0007669"/>
    <property type="project" value="UniProtKB-ARBA"/>
</dbReference>
<dbReference type="AlphaFoldDB" id="A0A1B7N3G6"/>
<name>A0A1B7N3G6_9AGAM</name>
<dbReference type="InParanoid" id="A0A1B7N3G6"/>
<evidence type="ECO:0000313" key="3">
    <source>
        <dbReference type="EMBL" id="OAX39398.1"/>
    </source>
</evidence>
<dbReference type="NCBIfam" id="TIGR01493">
    <property type="entry name" value="HAD-SF-IA-v2"/>
    <property type="match status" value="1"/>
</dbReference>